<dbReference type="InterPro" id="IPR050204">
    <property type="entry name" value="AraC_XylS_family_regulators"/>
</dbReference>
<proteinExistence type="predicted"/>
<evidence type="ECO:0000259" key="4">
    <source>
        <dbReference type="PROSITE" id="PS01124"/>
    </source>
</evidence>
<feature type="domain" description="HTH araC/xylS-type" evidence="4">
    <location>
        <begin position="210"/>
        <end position="308"/>
    </location>
</feature>
<evidence type="ECO:0000313" key="5">
    <source>
        <dbReference type="EMBL" id="SEJ41391.1"/>
    </source>
</evidence>
<dbReference type="Pfam" id="PF12833">
    <property type="entry name" value="HTH_18"/>
    <property type="match status" value="1"/>
</dbReference>
<dbReference type="Proteomes" id="UP000198866">
    <property type="component" value="Unassembled WGS sequence"/>
</dbReference>
<gene>
    <name evidence="5" type="ORF">SAMN05192539_1010166</name>
</gene>
<dbReference type="SUPFAM" id="SSF46689">
    <property type="entry name" value="Homeodomain-like"/>
    <property type="match status" value="2"/>
</dbReference>
<accession>A0A1H6YJC6</accession>
<name>A0A1H6YJC6_9BURK</name>
<dbReference type="Gene3D" id="3.40.50.880">
    <property type="match status" value="1"/>
</dbReference>
<dbReference type="InterPro" id="IPR018060">
    <property type="entry name" value="HTH_AraC"/>
</dbReference>
<reference evidence="6" key="1">
    <citation type="submission" date="2016-10" db="EMBL/GenBank/DDBJ databases">
        <authorList>
            <person name="Varghese N."/>
            <person name="Submissions S."/>
        </authorList>
    </citation>
    <scope>NUCLEOTIDE SEQUENCE [LARGE SCALE GENOMIC DNA]</scope>
    <source>
        <strain evidence="6">LMG 26031</strain>
    </source>
</reference>
<evidence type="ECO:0000313" key="6">
    <source>
        <dbReference type="Proteomes" id="UP000198866"/>
    </source>
</evidence>
<evidence type="ECO:0000256" key="1">
    <source>
        <dbReference type="ARBA" id="ARBA00023015"/>
    </source>
</evidence>
<evidence type="ECO:0000256" key="2">
    <source>
        <dbReference type="ARBA" id="ARBA00023125"/>
    </source>
</evidence>
<dbReference type="AlphaFoldDB" id="A0A1H6YJC6"/>
<keyword evidence="3" id="KW-0804">Transcription</keyword>
<keyword evidence="2 5" id="KW-0238">DNA-binding</keyword>
<protein>
    <submittedName>
        <fullName evidence="5">Transcriptional regulator GlxA family, contains an amidase domain and an AraC-type DNA-binding HTH domain</fullName>
    </submittedName>
</protein>
<dbReference type="EMBL" id="FNYE01000010">
    <property type="protein sequence ID" value="SEJ41391.1"/>
    <property type="molecule type" value="Genomic_DNA"/>
</dbReference>
<sequence>MFVAENGRRCADEYRGSVSSLQRIAFVLTQACDLLGAAVVAEALDCASELAGVQHACKYGMQFLSANGGPVTCHRSLPVSTGKLADTIGTRFACVLVAAGPNADEVCNGLSHAAWLQRVRAAGTPVRFLAADTVHGFAHDAAHASEGDRIVQGAQAEARLSGAIKAAFDIIRDDMGEPIAREALHRTISVHVDTILSSIDAGMSTADKVRAAGRWLKNNCHRPVSVADAAHACAMSQRTLLRYFQAYLGTSPSEYLQRARLDLACLLLAETSLPADKIARRVGLTDGGRLGKLFRRCIGKSPTEYRAWQRARTNGLQTIHTNEQPRELQADVEATQYAAA</sequence>
<dbReference type="InterPro" id="IPR029062">
    <property type="entry name" value="Class_I_gatase-like"/>
</dbReference>
<dbReference type="InterPro" id="IPR009057">
    <property type="entry name" value="Homeodomain-like_sf"/>
</dbReference>
<evidence type="ECO:0000256" key="3">
    <source>
        <dbReference type="ARBA" id="ARBA00023163"/>
    </source>
</evidence>
<dbReference type="STRING" id="667676.SAMN05192539_1010166"/>
<keyword evidence="6" id="KW-1185">Reference proteome</keyword>
<dbReference type="SMART" id="SM00342">
    <property type="entry name" value="HTH_ARAC"/>
    <property type="match status" value="1"/>
</dbReference>
<dbReference type="GO" id="GO:0043565">
    <property type="term" value="F:sequence-specific DNA binding"/>
    <property type="evidence" value="ECO:0007669"/>
    <property type="project" value="InterPro"/>
</dbReference>
<dbReference type="PROSITE" id="PS01124">
    <property type="entry name" value="HTH_ARAC_FAMILY_2"/>
    <property type="match status" value="1"/>
</dbReference>
<dbReference type="SUPFAM" id="SSF52317">
    <property type="entry name" value="Class I glutamine amidotransferase-like"/>
    <property type="match status" value="1"/>
</dbReference>
<dbReference type="GO" id="GO:0003700">
    <property type="term" value="F:DNA-binding transcription factor activity"/>
    <property type="evidence" value="ECO:0007669"/>
    <property type="project" value="InterPro"/>
</dbReference>
<keyword evidence="1" id="KW-0805">Transcription regulation</keyword>
<organism evidence="5 6">
    <name type="scientific">Paraburkholderia diazotrophica</name>
    <dbReference type="NCBI Taxonomy" id="667676"/>
    <lineage>
        <taxon>Bacteria</taxon>
        <taxon>Pseudomonadati</taxon>
        <taxon>Pseudomonadota</taxon>
        <taxon>Betaproteobacteria</taxon>
        <taxon>Burkholderiales</taxon>
        <taxon>Burkholderiaceae</taxon>
        <taxon>Paraburkholderia</taxon>
    </lineage>
</organism>
<dbReference type="Gene3D" id="1.10.10.60">
    <property type="entry name" value="Homeodomain-like"/>
    <property type="match status" value="1"/>
</dbReference>
<dbReference type="PANTHER" id="PTHR46796">
    <property type="entry name" value="HTH-TYPE TRANSCRIPTIONAL ACTIVATOR RHAS-RELATED"/>
    <property type="match status" value="1"/>
</dbReference>